<evidence type="ECO:0000313" key="6">
    <source>
        <dbReference type="Proteomes" id="UP001196873"/>
    </source>
</evidence>
<dbReference type="PROSITE" id="PS50943">
    <property type="entry name" value="HTH_CROC1"/>
    <property type="match status" value="1"/>
</dbReference>
<dbReference type="PANTHER" id="PTHR46797">
    <property type="entry name" value="HTH-TYPE TRANSCRIPTIONAL REGULATOR"/>
    <property type="match status" value="1"/>
</dbReference>
<accession>A0AAW4NIE2</accession>
<feature type="domain" description="HTH cro/C1-type" evidence="4">
    <location>
        <begin position="47"/>
        <end position="101"/>
    </location>
</feature>
<dbReference type="GO" id="GO:0003700">
    <property type="term" value="F:DNA-binding transcription factor activity"/>
    <property type="evidence" value="ECO:0007669"/>
    <property type="project" value="TreeGrafter"/>
</dbReference>
<gene>
    <name evidence="5" type="ORF">KZY68_01945</name>
</gene>
<evidence type="ECO:0000256" key="3">
    <source>
        <dbReference type="ARBA" id="ARBA00023163"/>
    </source>
</evidence>
<proteinExistence type="predicted"/>
<comment type="caution">
    <text evidence="5">The sequence shown here is derived from an EMBL/GenBank/DDBJ whole genome shotgun (WGS) entry which is preliminary data.</text>
</comment>
<dbReference type="Proteomes" id="UP001196873">
    <property type="component" value="Unassembled WGS sequence"/>
</dbReference>
<reference evidence="5" key="1">
    <citation type="submission" date="2021-07" db="EMBL/GenBank/DDBJ databases">
        <title>Genomic diversity and antimicrobial resistance of Prevotella spp. isolated from chronic lung disease airways.</title>
        <authorList>
            <person name="Webb K.A."/>
            <person name="Olagoke O.S."/>
            <person name="Baird T."/>
            <person name="Neill J."/>
            <person name="Pham A."/>
            <person name="Wells T.J."/>
            <person name="Ramsay K.A."/>
            <person name="Bell S.C."/>
            <person name="Sarovich D.S."/>
            <person name="Price E.P."/>
        </authorList>
    </citation>
    <scope>NUCLEOTIDE SEQUENCE</scope>
    <source>
        <strain evidence="5">SCHI0047.S.3</strain>
    </source>
</reference>
<dbReference type="GO" id="GO:0005829">
    <property type="term" value="C:cytosol"/>
    <property type="evidence" value="ECO:0007669"/>
    <property type="project" value="TreeGrafter"/>
</dbReference>
<evidence type="ECO:0000313" key="5">
    <source>
        <dbReference type="EMBL" id="MBW4864801.1"/>
    </source>
</evidence>
<dbReference type="RefSeq" id="WP_219425707.1">
    <property type="nucleotide sequence ID" value="NZ_JAHXQY010000008.1"/>
</dbReference>
<evidence type="ECO:0000256" key="1">
    <source>
        <dbReference type="ARBA" id="ARBA00023015"/>
    </source>
</evidence>
<dbReference type="SMART" id="SM00530">
    <property type="entry name" value="HTH_XRE"/>
    <property type="match status" value="1"/>
</dbReference>
<dbReference type="Pfam" id="PF01381">
    <property type="entry name" value="HTH_3"/>
    <property type="match status" value="1"/>
</dbReference>
<dbReference type="EMBL" id="JAHXRF010000002">
    <property type="protein sequence ID" value="MBW4864801.1"/>
    <property type="molecule type" value="Genomic_DNA"/>
</dbReference>
<keyword evidence="2" id="KW-0238">DNA-binding</keyword>
<dbReference type="InterPro" id="IPR001387">
    <property type="entry name" value="Cro/C1-type_HTH"/>
</dbReference>
<dbReference type="InterPro" id="IPR050807">
    <property type="entry name" value="TransReg_Diox_bact_type"/>
</dbReference>
<evidence type="ECO:0000259" key="4">
    <source>
        <dbReference type="PROSITE" id="PS50943"/>
    </source>
</evidence>
<sequence>MKKLDSEKLAQLHTSSEHFNEKYGPIDSPERKAFEARANAYYYAELLKTQRKMQKLTQQQLAEMIGKKREYISQIERGNSDMQLSTFLQIANALGLKFAMVVG</sequence>
<keyword evidence="3" id="KW-0804">Transcription</keyword>
<dbReference type="GO" id="GO:0003677">
    <property type="term" value="F:DNA binding"/>
    <property type="evidence" value="ECO:0007669"/>
    <property type="project" value="UniProtKB-KW"/>
</dbReference>
<organism evidence="5 6">
    <name type="scientific">Segatella salivae</name>
    <dbReference type="NCBI Taxonomy" id="228604"/>
    <lineage>
        <taxon>Bacteria</taxon>
        <taxon>Pseudomonadati</taxon>
        <taxon>Bacteroidota</taxon>
        <taxon>Bacteroidia</taxon>
        <taxon>Bacteroidales</taxon>
        <taxon>Prevotellaceae</taxon>
        <taxon>Segatella</taxon>
    </lineage>
</organism>
<name>A0AAW4NIE2_9BACT</name>
<evidence type="ECO:0000256" key="2">
    <source>
        <dbReference type="ARBA" id="ARBA00023125"/>
    </source>
</evidence>
<dbReference type="CDD" id="cd00093">
    <property type="entry name" value="HTH_XRE"/>
    <property type="match status" value="1"/>
</dbReference>
<protein>
    <submittedName>
        <fullName evidence="5">Helix-turn-helix domain-containing protein</fullName>
    </submittedName>
</protein>
<dbReference type="PANTHER" id="PTHR46797:SF23">
    <property type="entry name" value="HTH-TYPE TRANSCRIPTIONAL REGULATOR SUTR"/>
    <property type="match status" value="1"/>
</dbReference>
<dbReference type="AlphaFoldDB" id="A0AAW4NIE2"/>
<keyword evidence="1" id="KW-0805">Transcription regulation</keyword>